<dbReference type="InterPro" id="IPR012340">
    <property type="entry name" value="NA-bd_OB-fold"/>
</dbReference>
<dbReference type="PROSITE" id="PS50886">
    <property type="entry name" value="TRBD"/>
    <property type="match status" value="1"/>
</dbReference>
<dbReference type="InterPro" id="IPR002547">
    <property type="entry name" value="tRNA-bd_dom"/>
</dbReference>
<evidence type="ECO:0000313" key="6">
    <source>
        <dbReference type="Proteomes" id="UP000650467"/>
    </source>
</evidence>
<dbReference type="SUPFAM" id="SSF50249">
    <property type="entry name" value="Nucleic acid-binding proteins"/>
    <property type="match status" value="1"/>
</dbReference>
<evidence type="ECO:0000259" key="4">
    <source>
        <dbReference type="PROSITE" id="PS50886"/>
    </source>
</evidence>
<comment type="caution">
    <text evidence="5">The sequence shown here is derived from an EMBL/GenBank/DDBJ whole genome shotgun (WGS) entry which is preliminary data.</text>
</comment>
<dbReference type="InterPro" id="IPR051270">
    <property type="entry name" value="Tyrosine-tRNA_ligase_regulator"/>
</dbReference>
<accession>A0A835W649</accession>
<feature type="domain" description="TRNA-binding" evidence="4">
    <location>
        <begin position="90"/>
        <end position="194"/>
    </location>
</feature>
<organism evidence="5 6">
    <name type="scientific">Chlamydomonas incerta</name>
    <dbReference type="NCBI Taxonomy" id="51695"/>
    <lineage>
        <taxon>Eukaryota</taxon>
        <taxon>Viridiplantae</taxon>
        <taxon>Chlorophyta</taxon>
        <taxon>core chlorophytes</taxon>
        <taxon>Chlorophyceae</taxon>
        <taxon>CS clade</taxon>
        <taxon>Chlamydomonadales</taxon>
        <taxon>Chlamydomonadaceae</taxon>
        <taxon>Chlamydomonas</taxon>
    </lineage>
</organism>
<dbReference type="Gene3D" id="2.40.50.140">
    <property type="entry name" value="Nucleic acid-binding proteins"/>
    <property type="match status" value="1"/>
</dbReference>
<name>A0A835W649_CHLIN</name>
<keyword evidence="6" id="KW-1185">Reference proteome</keyword>
<reference evidence="5" key="1">
    <citation type="journal article" date="2020" name="bioRxiv">
        <title>Comparative genomics of Chlamydomonas.</title>
        <authorList>
            <person name="Craig R.J."/>
            <person name="Hasan A.R."/>
            <person name="Ness R.W."/>
            <person name="Keightley P.D."/>
        </authorList>
    </citation>
    <scope>NUCLEOTIDE SEQUENCE</scope>
    <source>
        <strain evidence="5">SAG 7.73</strain>
    </source>
</reference>
<protein>
    <recommendedName>
        <fullName evidence="4">tRNA-binding domain-containing protein</fullName>
    </recommendedName>
</protein>
<dbReference type="Proteomes" id="UP000650467">
    <property type="component" value="Unassembled WGS sequence"/>
</dbReference>
<proteinExistence type="predicted"/>
<dbReference type="EMBL" id="JAEHOC010000006">
    <property type="protein sequence ID" value="KAG2440830.1"/>
    <property type="molecule type" value="Genomic_DNA"/>
</dbReference>
<evidence type="ECO:0000256" key="2">
    <source>
        <dbReference type="ARBA" id="ARBA00022884"/>
    </source>
</evidence>
<evidence type="ECO:0000313" key="5">
    <source>
        <dbReference type="EMBL" id="KAG2440830.1"/>
    </source>
</evidence>
<gene>
    <name evidence="5" type="ORF">HXX76_003685</name>
</gene>
<evidence type="ECO:0000256" key="1">
    <source>
        <dbReference type="ARBA" id="ARBA00022555"/>
    </source>
</evidence>
<dbReference type="PANTHER" id="PTHR11586:SF37">
    <property type="entry name" value="TRNA-BINDING DOMAIN-CONTAINING PROTEIN"/>
    <property type="match status" value="1"/>
</dbReference>
<dbReference type="GO" id="GO:0000049">
    <property type="term" value="F:tRNA binding"/>
    <property type="evidence" value="ECO:0007669"/>
    <property type="project" value="UniProtKB-UniRule"/>
</dbReference>
<sequence length="255" mass="25088">MSSVELLEKAIALVDGLLVSAPAAAPAAKLAPAPAGKPAPAPAAAAAAPAAAAAAAPKPAKAPKEPKPAAAPKAAAAPAAAAGLTDEEALFARALIKVARIASVELLPNSEKLYKLQVDIGGGETRQVCAGLRQFLPVEALSGALVCVVANLKAAKLAGEASEAMVLAGEHDNGTLIVRTLIPPAGAVPGDIVYLEGGVPTAAPDKVLKSDHWKKVMAVLRVGAGGKAAYGGRPLVTAAGAVTLPAEVPEGAEIH</sequence>
<dbReference type="OrthoDB" id="19141at2759"/>
<keyword evidence="1 3" id="KW-0820">tRNA-binding</keyword>
<dbReference type="PANTHER" id="PTHR11586">
    <property type="entry name" value="TRNA-AMINOACYLATION COFACTOR ARC1 FAMILY MEMBER"/>
    <property type="match status" value="1"/>
</dbReference>
<keyword evidence="2 3" id="KW-0694">RNA-binding</keyword>
<dbReference type="AlphaFoldDB" id="A0A835W649"/>
<dbReference type="Pfam" id="PF01588">
    <property type="entry name" value="tRNA_bind"/>
    <property type="match status" value="1"/>
</dbReference>
<evidence type="ECO:0000256" key="3">
    <source>
        <dbReference type="PROSITE-ProRule" id="PRU00209"/>
    </source>
</evidence>